<feature type="transmembrane region" description="Helical" evidence="1">
    <location>
        <begin position="326"/>
        <end position="351"/>
    </location>
</feature>
<evidence type="ECO:0008006" key="4">
    <source>
        <dbReference type="Google" id="ProtNLM"/>
    </source>
</evidence>
<reference evidence="2 3" key="1">
    <citation type="submission" date="2024-02" db="EMBL/GenBank/DDBJ databases">
        <title>Roseibium algae sp. nov., isolated from marine alga (Grateloupia sp.), showing potential in myo-inositol conversion.</title>
        <authorList>
            <person name="Wang Y."/>
        </authorList>
    </citation>
    <scope>NUCLEOTIDE SEQUENCE [LARGE SCALE GENOMIC DNA]</scope>
    <source>
        <strain evidence="2 3">H3510</strain>
    </source>
</reference>
<feature type="transmembrane region" description="Helical" evidence="1">
    <location>
        <begin position="122"/>
        <end position="141"/>
    </location>
</feature>
<feature type="transmembrane region" description="Helical" evidence="1">
    <location>
        <begin position="74"/>
        <end position="91"/>
    </location>
</feature>
<feature type="transmembrane region" description="Helical" evidence="1">
    <location>
        <begin position="363"/>
        <end position="391"/>
    </location>
</feature>
<keyword evidence="1" id="KW-0472">Membrane</keyword>
<accession>A0ABU8TQ43</accession>
<feature type="transmembrane region" description="Helical" evidence="1">
    <location>
        <begin position="243"/>
        <end position="260"/>
    </location>
</feature>
<evidence type="ECO:0000256" key="1">
    <source>
        <dbReference type="SAM" id="Phobius"/>
    </source>
</evidence>
<feature type="transmembrane region" description="Helical" evidence="1">
    <location>
        <begin position="266"/>
        <end position="283"/>
    </location>
</feature>
<name>A0ABU8TQ43_9HYPH</name>
<sequence length="406" mass="45440">MGWNQTATPPERLDRGIITIALAAVFYNALLAILNAHVMRIGVSLVAVSEIIVLLSAILIILSRGLYEEDLTPFFYLLITLIISVYVSVINKSLIIDYFRNILIVFCFVTLGRWINLSTIKFIFIAASALVFGGLIFEIFFEAMYGDLFNPALYFEATRGIEQLEISGSKLFRNALGFEGRFTFGVIGHRSSSLFLEQVSLANFSGVMMIFLMTLWHRFSAAQRLFCILTIVLILVTNDSRTMLIFAAISILGFFAFPYLPRLFTIIVMPTFLIAGVFVYILLPQASGDNIPGRIVLTIKHFGELDLAAALGFSAQFSSSFADSGYIYVIIIGTIFSFVLLWLFVALYPACKSPEERRFAHSFSIFIFMNMMIGGTAVFSIKIACLLWLLAGYMKFADRNRHPSIA</sequence>
<dbReference type="EMBL" id="JBAKIA010000016">
    <property type="protein sequence ID" value="MEJ8476291.1"/>
    <property type="molecule type" value="Genomic_DNA"/>
</dbReference>
<keyword evidence="1" id="KW-1133">Transmembrane helix</keyword>
<feature type="transmembrane region" description="Helical" evidence="1">
    <location>
        <begin position="16"/>
        <end position="34"/>
    </location>
</feature>
<gene>
    <name evidence="2" type="ORF">V6575_19540</name>
</gene>
<evidence type="ECO:0000313" key="2">
    <source>
        <dbReference type="EMBL" id="MEJ8476291.1"/>
    </source>
</evidence>
<proteinExistence type="predicted"/>
<keyword evidence="1" id="KW-0812">Transmembrane</keyword>
<protein>
    <recommendedName>
        <fullName evidence="4">Polymerase</fullName>
    </recommendedName>
</protein>
<keyword evidence="3" id="KW-1185">Reference proteome</keyword>
<dbReference type="RefSeq" id="WP_340276734.1">
    <property type="nucleotide sequence ID" value="NZ_JBAKIA010000016.1"/>
</dbReference>
<organism evidence="2 3">
    <name type="scientific">Roseibium algae</name>
    <dbReference type="NCBI Taxonomy" id="3123038"/>
    <lineage>
        <taxon>Bacteria</taxon>
        <taxon>Pseudomonadati</taxon>
        <taxon>Pseudomonadota</taxon>
        <taxon>Alphaproteobacteria</taxon>
        <taxon>Hyphomicrobiales</taxon>
        <taxon>Stappiaceae</taxon>
        <taxon>Roseibium</taxon>
    </lineage>
</organism>
<dbReference type="Proteomes" id="UP001385499">
    <property type="component" value="Unassembled WGS sequence"/>
</dbReference>
<feature type="transmembrane region" description="Helical" evidence="1">
    <location>
        <begin position="41"/>
        <end position="62"/>
    </location>
</feature>
<evidence type="ECO:0000313" key="3">
    <source>
        <dbReference type="Proteomes" id="UP001385499"/>
    </source>
</evidence>
<comment type="caution">
    <text evidence="2">The sequence shown here is derived from an EMBL/GenBank/DDBJ whole genome shotgun (WGS) entry which is preliminary data.</text>
</comment>
<feature type="transmembrane region" description="Helical" evidence="1">
    <location>
        <begin position="219"/>
        <end position="236"/>
    </location>
</feature>